<keyword evidence="17" id="KW-1185">Reference proteome</keyword>
<sequence>MPDYAKKTAHTLDDLQKKLQREQAVSRLAHQIRSSLSLQTILDTAVEQIQQIIGGDRVNIWKFEPDYSSVVVAESTCLPRSLMGKKVFDHCFQSNFTEIYREDYIRIVPDIDITEMTECHREFLREQQIRAKVLLPLFCRGQLWGLLNVVESQTTRDWQEDEIDLLRCVMTQLEIAIQQASTHEQLQAELRERLQVEAQLRQSNQRLQDAQRIAHLGNWELDLQHNTLYWSEEIFHIFEVDPQQFSPSCEAFLSFIHPDDLDAAKSAYRQHLRDRQPYSLVHRIPMADGRIKYVCEKCESAFSADGKPLFSWGTTQDITQQREMEMRRDRAEASLRQVIEGTAAVTGEAFFPALVRHVSEALGVRYVSVDQAMPNGFQVLSFFANGEFRFPKFVAYDAVPCCYQSLQDGSFCQPAGMQAIYPDNALFNELQVESYLGVRLQNAAGEPIGILYILHDAPLADPDWSQKLLTIFAARAGAELERLLTAQALEALNTELEERVSQRTAALVEREARYRGLLEGAADAILIADLQGNILEANQRAELLLGYPLAELTTLHFTQLHPATELDRIKVNFAEIVQKQHAQILDVICHRRDGSTVPVDITASVININGEIMVQGIFRDITDRRQTELALRESETRFRRVFDSNVVGMMFTDFNGVIYDANDRFLDIIGYSRADLAANRINWAEITPPEYVESDCQAIAYLQKHGEIAPWEKEYLRPDGSRVSVLLGVAMLLSKVDGRCVCVVIDISDRKAAEAKLQRTNAELERATRLKDEFLATMSHELRTPLNAILGMTEGLQEGIFGNINERQLNALSTVENSASHLLTLINDILDVSKIQSGKINLDYSQVSIEHLCSSSIAFVKQQAFSKRIQLITKISPHLPDILIDEIRMRQVLLNLLTNAVKFTLEGGTVTLTAALLPPESPDSQISYLHIAVTDTGIGITPENMTKLFQPFVQIDSALNRKYAGTGLGLALVKQIVELHGGRVGLTSELEVGSCFTVDLPYQIQVAPDAYSASLAIAIEPDHSPVNAPSLNRSPLVLLAEDNLANVVTISSYLEAKGYRLLFADNGQEAVALAIANHPDVILMDVQMPNVDGLEAMRQIRQQESLRHIPIIALTALAMKSDRDLCLAAGANHYLSKPVKLKQLDILIKNILAQP</sequence>
<keyword evidence="10" id="KW-0175">Coiled coil</keyword>
<dbReference type="PRINTS" id="PR00344">
    <property type="entry name" value="BCTRLSENSOR"/>
</dbReference>
<dbReference type="InterPro" id="IPR029016">
    <property type="entry name" value="GAF-like_dom_sf"/>
</dbReference>
<dbReference type="Pfam" id="PF00072">
    <property type="entry name" value="Response_reg"/>
    <property type="match status" value="1"/>
</dbReference>
<dbReference type="AlphaFoldDB" id="A0A926Z6N5"/>
<dbReference type="SUPFAM" id="SSF55781">
    <property type="entry name" value="GAF domain-like"/>
    <property type="match status" value="2"/>
</dbReference>
<dbReference type="Gene3D" id="1.10.287.130">
    <property type="match status" value="1"/>
</dbReference>
<dbReference type="PROSITE" id="PS50110">
    <property type="entry name" value="RESPONSE_REGULATORY"/>
    <property type="match status" value="1"/>
</dbReference>
<dbReference type="InterPro" id="IPR001610">
    <property type="entry name" value="PAC"/>
</dbReference>
<evidence type="ECO:0000313" key="17">
    <source>
        <dbReference type="Proteomes" id="UP000631421"/>
    </source>
</evidence>
<reference evidence="16" key="1">
    <citation type="journal article" date="2015" name="ISME J.">
        <title>Draft Genome Sequence of Streptomyces incarnatus NRRL8089, which Produces the Nucleoside Antibiotic Sinefungin.</title>
        <authorList>
            <person name="Oshima K."/>
            <person name="Hattori M."/>
            <person name="Shimizu H."/>
            <person name="Fukuda K."/>
            <person name="Nemoto M."/>
            <person name="Inagaki K."/>
            <person name="Tamura T."/>
        </authorList>
    </citation>
    <scope>NUCLEOTIDE SEQUENCE</scope>
    <source>
        <strain evidence="16">FACHB-1277</strain>
    </source>
</reference>
<dbReference type="Pfam" id="PF02518">
    <property type="entry name" value="HATPase_c"/>
    <property type="match status" value="1"/>
</dbReference>
<dbReference type="SUPFAM" id="SSF47384">
    <property type="entry name" value="Homodimeric domain of signal transducing histidine kinase"/>
    <property type="match status" value="1"/>
</dbReference>
<dbReference type="InterPro" id="IPR003018">
    <property type="entry name" value="GAF"/>
</dbReference>
<feature type="modified residue" description="4-aspartylphosphate" evidence="9">
    <location>
        <position position="1085"/>
    </location>
</feature>
<feature type="domain" description="Histidine kinase" evidence="12">
    <location>
        <begin position="777"/>
        <end position="1004"/>
    </location>
</feature>
<dbReference type="SMART" id="SM00086">
    <property type="entry name" value="PAC"/>
    <property type="match status" value="3"/>
</dbReference>
<feature type="domain" description="PAS" evidence="14">
    <location>
        <begin position="634"/>
        <end position="690"/>
    </location>
</feature>
<dbReference type="EMBL" id="JACJPY010000050">
    <property type="protein sequence ID" value="MBD2151356.1"/>
    <property type="molecule type" value="Genomic_DNA"/>
</dbReference>
<keyword evidence="5" id="KW-0808">Transferase</keyword>
<dbReference type="InterPro" id="IPR000700">
    <property type="entry name" value="PAS-assoc_C"/>
</dbReference>
<keyword evidence="7" id="KW-0902">Two-component regulatory system</keyword>
<feature type="coiled-coil region" evidence="10">
    <location>
        <begin position="186"/>
        <end position="213"/>
    </location>
</feature>
<comment type="catalytic activity">
    <reaction evidence="1">
        <text>ATP + protein L-histidine = ADP + protein N-phospho-L-histidine.</text>
        <dbReference type="EC" id="2.7.13.3"/>
    </reaction>
</comment>
<dbReference type="PROSITE" id="PS50109">
    <property type="entry name" value="HIS_KIN"/>
    <property type="match status" value="1"/>
</dbReference>
<dbReference type="NCBIfam" id="TIGR00229">
    <property type="entry name" value="sensory_box"/>
    <property type="match status" value="2"/>
</dbReference>
<evidence type="ECO:0000259" key="14">
    <source>
        <dbReference type="PROSITE" id="PS50112"/>
    </source>
</evidence>
<dbReference type="SUPFAM" id="SSF55874">
    <property type="entry name" value="ATPase domain of HSP90 chaperone/DNA topoisomerase II/histidine kinase"/>
    <property type="match status" value="1"/>
</dbReference>
<evidence type="ECO:0000256" key="10">
    <source>
        <dbReference type="SAM" id="Coils"/>
    </source>
</evidence>
<dbReference type="PANTHER" id="PTHR43047">
    <property type="entry name" value="TWO-COMPONENT HISTIDINE PROTEIN KINASE"/>
    <property type="match status" value="1"/>
</dbReference>
<accession>A0A926Z6N5</accession>
<dbReference type="Pfam" id="PF13426">
    <property type="entry name" value="PAS_9"/>
    <property type="match status" value="2"/>
</dbReference>
<dbReference type="SUPFAM" id="SSF55785">
    <property type="entry name" value="PYP-like sensor domain (PAS domain)"/>
    <property type="match status" value="3"/>
</dbReference>
<evidence type="ECO:0000256" key="2">
    <source>
        <dbReference type="ARBA" id="ARBA00006402"/>
    </source>
</evidence>
<dbReference type="CDD" id="cd16922">
    <property type="entry name" value="HATPase_EvgS-ArcB-TorS-like"/>
    <property type="match status" value="1"/>
</dbReference>
<evidence type="ECO:0000259" key="11">
    <source>
        <dbReference type="PROSITE" id="PS50046"/>
    </source>
</evidence>
<evidence type="ECO:0000259" key="12">
    <source>
        <dbReference type="PROSITE" id="PS50109"/>
    </source>
</evidence>
<dbReference type="Gene3D" id="3.30.450.20">
    <property type="entry name" value="PAS domain"/>
    <property type="match status" value="3"/>
</dbReference>
<dbReference type="PANTHER" id="PTHR43047:SF63">
    <property type="entry name" value="HISTIDINE KINASE"/>
    <property type="match status" value="1"/>
</dbReference>
<dbReference type="GO" id="GO:0005886">
    <property type="term" value="C:plasma membrane"/>
    <property type="evidence" value="ECO:0007669"/>
    <property type="project" value="TreeGrafter"/>
</dbReference>
<dbReference type="Pfam" id="PF00512">
    <property type="entry name" value="HisKA"/>
    <property type="match status" value="1"/>
</dbReference>
<evidence type="ECO:0000313" key="16">
    <source>
        <dbReference type="EMBL" id="MBD2151356.1"/>
    </source>
</evidence>
<dbReference type="CDD" id="cd00082">
    <property type="entry name" value="HisKA"/>
    <property type="match status" value="1"/>
</dbReference>
<evidence type="ECO:0000256" key="1">
    <source>
        <dbReference type="ARBA" id="ARBA00000085"/>
    </source>
</evidence>
<dbReference type="InterPro" id="IPR036890">
    <property type="entry name" value="HATPase_C_sf"/>
</dbReference>
<dbReference type="InterPro" id="IPR000014">
    <property type="entry name" value="PAS"/>
</dbReference>
<dbReference type="InterPro" id="IPR003661">
    <property type="entry name" value="HisK_dim/P_dom"/>
</dbReference>
<dbReference type="FunFam" id="1.10.287.130:FF:000145">
    <property type="entry name" value="Sensory transduction histidine kinase"/>
    <property type="match status" value="1"/>
</dbReference>
<feature type="domain" description="PAS" evidence="14">
    <location>
        <begin position="510"/>
        <end position="552"/>
    </location>
</feature>
<dbReference type="InterPro" id="IPR001789">
    <property type="entry name" value="Sig_transdc_resp-reg_receiver"/>
</dbReference>
<dbReference type="CDD" id="cd17546">
    <property type="entry name" value="REC_hyHK_CKI1_RcsC-like"/>
    <property type="match status" value="1"/>
</dbReference>
<dbReference type="InterPro" id="IPR036097">
    <property type="entry name" value="HisK_dim/P_sf"/>
</dbReference>
<dbReference type="InterPro" id="IPR011006">
    <property type="entry name" value="CheY-like_superfamily"/>
</dbReference>
<dbReference type="FunFam" id="3.30.565.10:FF:000010">
    <property type="entry name" value="Sensor histidine kinase RcsC"/>
    <property type="match status" value="1"/>
</dbReference>
<comment type="caution">
    <text evidence="16">The sequence shown here is derived from an EMBL/GenBank/DDBJ whole genome shotgun (WGS) entry which is preliminary data.</text>
</comment>
<dbReference type="Pfam" id="PF01590">
    <property type="entry name" value="GAF"/>
    <property type="match status" value="1"/>
</dbReference>
<evidence type="ECO:0000256" key="5">
    <source>
        <dbReference type="ARBA" id="ARBA00022679"/>
    </source>
</evidence>
<evidence type="ECO:0000256" key="8">
    <source>
        <dbReference type="ARBA" id="ARBA00074306"/>
    </source>
</evidence>
<protein>
    <recommendedName>
        <fullName evidence="8">Circadian input-output histidine kinase CikA</fullName>
        <ecNumber evidence="3">2.7.13.3</ecNumber>
    </recommendedName>
</protein>
<dbReference type="Gene3D" id="3.30.565.10">
    <property type="entry name" value="Histidine kinase-like ATPase, C-terminal domain"/>
    <property type="match status" value="1"/>
</dbReference>
<evidence type="ECO:0000256" key="6">
    <source>
        <dbReference type="ARBA" id="ARBA00022777"/>
    </source>
</evidence>
<dbReference type="InterPro" id="IPR035965">
    <property type="entry name" value="PAS-like_dom_sf"/>
</dbReference>
<dbReference type="GO" id="GO:0000155">
    <property type="term" value="F:phosphorelay sensor kinase activity"/>
    <property type="evidence" value="ECO:0007669"/>
    <property type="project" value="InterPro"/>
</dbReference>
<dbReference type="SMART" id="SM00388">
    <property type="entry name" value="HisKA"/>
    <property type="match status" value="1"/>
</dbReference>
<feature type="domain" description="Response regulatory" evidence="13">
    <location>
        <begin position="1036"/>
        <end position="1152"/>
    </location>
</feature>
<name>A0A926Z6N5_9CYAN</name>
<dbReference type="InterPro" id="IPR004358">
    <property type="entry name" value="Sig_transdc_His_kin-like_C"/>
</dbReference>
<dbReference type="SUPFAM" id="SSF52172">
    <property type="entry name" value="CheY-like"/>
    <property type="match status" value="1"/>
</dbReference>
<keyword evidence="6" id="KW-0418">Kinase</keyword>
<evidence type="ECO:0000256" key="3">
    <source>
        <dbReference type="ARBA" id="ARBA00012438"/>
    </source>
</evidence>
<evidence type="ECO:0000256" key="9">
    <source>
        <dbReference type="PROSITE-ProRule" id="PRU00169"/>
    </source>
</evidence>
<dbReference type="RefSeq" id="WP_190351774.1">
    <property type="nucleotide sequence ID" value="NZ_JACJPY010000050.1"/>
</dbReference>
<dbReference type="InterPro" id="IPR003594">
    <property type="entry name" value="HATPase_dom"/>
</dbReference>
<comment type="similarity">
    <text evidence="2">In the N-terminal section; belongs to the phytochrome family.</text>
</comment>
<dbReference type="Pfam" id="PF08447">
    <property type="entry name" value="PAS_3"/>
    <property type="match status" value="1"/>
</dbReference>
<dbReference type="PROSITE" id="PS50046">
    <property type="entry name" value="PHYTOCHROME_2"/>
    <property type="match status" value="1"/>
</dbReference>
<feature type="domain" description="PAC" evidence="15">
    <location>
        <begin position="709"/>
        <end position="759"/>
    </location>
</feature>
<evidence type="ECO:0000259" key="15">
    <source>
        <dbReference type="PROSITE" id="PS50113"/>
    </source>
</evidence>
<proteinExistence type="inferred from homology"/>
<dbReference type="CDD" id="cd00130">
    <property type="entry name" value="PAS"/>
    <property type="match status" value="3"/>
</dbReference>
<dbReference type="SMART" id="SM00091">
    <property type="entry name" value="PAS"/>
    <property type="match status" value="3"/>
</dbReference>
<dbReference type="EC" id="2.7.13.3" evidence="3"/>
<reference evidence="16" key="2">
    <citation type="submission" date="2020-08" db="EMBL/GenBank/DDBJ databases">
        <authorList>
            <person name="Chen M."/>
            <person name="Teng W."/>
            <person name="Zhao L."/>
            <person name="Hu C."/>
            <person name="Zhou Y."/>
            <person name="Han B."/>
            <person name="Song L."/>
            <person name="Shu W."/>
        </authorList>
    </citation>
    <scope>NUCLEOTIDE SEQUENCE</scope>
    <source>
        <strain evidence="16">FACHB-1277</strain>
    </source>
</reference>
<organism evidence="16 17">
    <name type="scientific">Pseudanabaena cinerea FACHB-1277</name>
    <dbReference type="NCBI Taxonomy" id="2949581"/>
    <lineage>
        <taxon>Bacteria</taxon>
        <taxon>Bacillati</taxon>
        <taxon>Cyanobacteriota</taxon>
        <taxon>Cyanophyceae</taxon>
        <taxon>Pseudanabaenales</taxon>
        <taxon>Pseudanabaenaceae</taxon>
        <taxon>Pseudanabaena</taxon>
        <taxon>Pseudanabaena cinerea</taxon>
    </lineage>
</organism>
<evidence type="ECO:0000259" key="13">
    <source>
        <dbReference type="PROSITE" id="PS50110"/>
    </source>
</evidence>
<dbReference type="InterPro" id="IPR016132">
    <property type="entry name" value="Phyto_chromo_attachment"/>
</dbReference>
<keyword evidence="4 9" id="KW-0597">Phosphoprotein</keyword>
<dbReference type="Gene3D" id="3.40.50.2300">
    <property type="match status" value="1"/>
</dbReference>
<dbReference type="PROSITE" id="PS50112">
    <property type="entry name" value="PAS"/>
    <property type="match status" value="2"/>
</dbReference>
<evidence type="ECO:0000256" key="7">
    <source>
        <dbReference type="ARBA" id="ARBA00023012"/>
    </source>
</evidence>
<dbReference type="Gene3D" id="2.10.70.100">
    <property type="match status" value="1"/>
</dbReference>
<dbReference type="SMART" id="SM00448">
    <property type="entry name" value="REC"/>
    <property type="match status" value="1"/>
</dbReference>
<gene>
    <name evidence="16" type="ORF">H6F44_14670</name>
</gene>
<dbReference type="GO" id="GO:0009927">
    <property type="term" value="F:histidine phosphotransfer kinase activity"/>
    <property type="evidence" value="ECO:0007669"/>
    <property type="project" value="TreeGrafter"/>
</dbReference>
<feature type="coiled-coil region" evidence="10">
    <location>
        <begin position="750"/>
        <end position="777"/>
    </location>
</feature>
<dbReference type="SMART" id="SM00065">
    <property type="entry name" value="GAF"/>
    <property type="match status" value="2"/>
</dbReference>
<dbReference type="Proteomes" id="UP000631421">
    <property type="component" value="Unassembled WGS sequence"/>
</dbReference>
<feature type="domain" description="PAC" evidence="15">
    <location>
        <begin position="578"/>
        <end position="633"/>
    </location>
</feature>
<dbReference type="SMART" id="SM00387">
    <property type="entry name" value="HATPase_c"/>
    <property type="match status" value="1"/>
</dbReference>
<dbReference type="Gene3D" id="3.30.450.40">
    <property type="match status" value="1"/>
</dbReference>
<dbReference type="InterPro" id="IPR005467">
    <property type="entry name" value="His_kinase_dom"/>
</dbReference>
<dbReference type="PROSITE" id="PS50113">
    <property type="entry name" value="PAC"/>
    <property type="match status" value="2"/>
</dbReference>
<dbReference type="InterPro" id="IPR013655">
    <property type="entry name" value="PAS_fold_3"/>
</dbReference>
<evidence type="ECO:0000256" key="4">
    <source>
        <dbReference type="ARBA" id="ARBA00022553"/>
    </source>
</evidence>
<feature type="domain" description="Phytochrome chromophore attachment site" evidence="11">
    <location>
        <begin position="37"/>
        <end position="172"/>
    </location>
</feature>